<proteinExistence type="predicted"/>
<accession>A0A1J1LI19</accession>
<dbReference type="RefSeq" id="WP_072718910.1">
    <property type="nucleotide sequence ID" value="NZ_LN889796.1"/>
</dbReference>
<dbReference type="InterPro" id="IPR013783">
    <property type="entry name" value="Ig-like_fold"/>
</dbReference>
<dbReference type="Gene3D" id="2.60.40.10">
    <property type="entry name" value="Immunoglobulins"/>
    <property type="match status" value="1"/>
</dbReference>
<organism evidence="2 3">
    <name type="scientific">Planktothrix tepida PCC 9214</name>
    <dbReference type="NCBI Taxonomy" id="671072"/>
    <lineage>
        <taxon>Bacteria</taxon>
        <taxon>Bacillati</taxon>
        <taxon>Cyanobacteriota</taxon>
        <taxon>Cyanophyceae</taxon>
        <taxon>Oscillatoriophycideae</taxon>
        <taxon>Oscillatoriales</taxon>
        <taxon>Microcoleaceae</taxon>
        <taxon>Planktothrix</taxon>
    </lineage>
</organism>
<keyword evidence="3" id="KW-1185">Reference proteome</keyword>
<feature type="domain" description="IPT/TIG" evidence="1">
    <location>
        <begin position="16"/>
        <end position="87"/>
    </location>
</feature>
<sequence length="318" mass="35282">MTSWNNFNNKSNSITPFISEIKGTALIGQPSEITIKGSNFIPDSQIICGAGEISNVRISPEEIIFDCIATTSGSYPVEIRNKNLSSNDWNRPASPILIARNSLNITNGWLDFRTANSAGFGGVTSHINQILSTKTFSNSGYTLDATRGLIFNNFTFTANSQNNYIQFNSFSFPLSASKLELFVNFETTFTTVSANRLRVGIGIPANNNILAMNTDFTTGNLLFSQRFISPYIGNSVLYFGSVNNNLLNNNFYYLKFIWDFIAKRIEIHKLSNNDLEAMNKIEELPINLLGRSTENLGVPLFNFYNSGSLSSVVAMKID</sequence>
<dbReference type="Proteomes" id="UP000184315">
    <property type="component" value="Unassembled WGS sequence"/>
</dbReference>
<reference evidence="3" key="1">
    <citation type="submission" date="2015-10" db="EMBL/GenBank/DDBJ databases">
        <authorList>
            <person name="Regsiter A."/>
            <person name="william w."/>
        </authorList>
    </citation>
    <scope>NUCLEOTIDE SEQUENCE [LARGE SCALE GENOMIC DNA]</scope>
</reference>
<dbReference type="InterPro" id="IPR002909">
    <property type="entry name" value="IPT_dom"/>
</dbReference>
<dbReference type="STRING" id="671072.PL9214430124"/>
<dbReference type="EMBL" id="CZDF01000148">
    <property type="protein sequence ID" value="CUR32152.1"/>
    <property type="molecule type" value="Genomic_DNA"/>
</dbReference>
<evidence type="ECO:0000259" key="1">
    <source>
        <dbReference type="Pfam" id="PF01833"/>
    </source>
</evidence>
<evidence type="ECO:0000313" key="2">
    <source>
        <dbReference type="EMBL" id="CUR32152.1"/>
    </source>
</evidence>
<protein>
    <recommendedName>
        <fullName evidence="1">IPT/TIG domain-containing protein</fullName>
    </recommendedName>
</protein>
<evidence type="ECO:0000313" key="3">
    <source>
        <dbReference type="Proteomes" id="UP000184315"/>
    </source>
</evidence>
<gene>
    <name evidence="2" type="ORF">PL9214430124</name>
</gene>
<dbReference type="AlphaFoldDB" id="A0A1J1LI19"/>
<name>A0A1J1LI19_9CYAN</name>
<dbReference type="Pfam" id="PF01833">
    <property type="entry name" value="TIG"/>
    <property type="match status" value="1"/>
</dbReference>